<keyword evidence="2" id="KW-1185">Reference proteome</keyword>
<evidence type="ECO:0000313" key="1">
    <source>
        <dbReference type="EMBL" id="KAJ3049997.1"/>
    </source>
</evidence>
<reference evidence="1" key="1">
    <citation type="submission" date="2020-05" db="EMBL/GenBank/DDBJ databases">
        <title>Phylogenomic resolution of chytrid fungi.</title>
        <authorList>
            <person name="Stajich J.E."/>
            <person name="Amses K."/>
            <person name="Simmons R."/>
            <person name="Seto K."/>
            <person name="Myers J."/>
            <person name="Bonds A."/>
            <person name="Quandt C.A."/>
            <person name="Barry K."/>
            <person name="Liu P."/>
            <person name="Grigoriev I."/>
            <person name="Longcore J.E."/>
            <person name="James T.Y."/>
        </authorList>
    </citation>
    <scope>NUCLEOTIDE SEQUENCE</scope>
    <source>
        <strain evidence="1">JEL0318</strain>
    </source>
</reference>
<dbReference type="Gene3D" id="1.10.472.10">
    <property type="entry name" value="Cyclin-like"/>
    <property type="match status" value="1"/>
</dbReference>
<protein>
    <recommendedName>
        <fullName evidence="3">Cyclin N-terminal domain-containing protein</fullName>
    </recommendedName>
</protein>
<dbReference type="EMBL" id="JADGJD010000566">
    <property type="protein sequence ID" value="KAJ3049997.1"/>
    <property type="molecule type" value="Genomic_DNA"/>
</dbReference>
<accession>A0AAD5SC92</accession>
<dbReference type="Pfam" id="PF08613">
    <property type="entry name" value="Cyclin"/>
    <property type="match status" value="1"/>
</dbReference>
<dbReference type="GO" id="GO:0005634">
    <property type="term" value="C:nucleus"/>
    <property type="evidence" value="ECO:0007669"/>
    <property type="project" value="TreeGrafter"/>
</dbReference>
<dbReference type="AlphaFoldDB" id="A0AAD5SC92"/>
<gene>
    <name evidence="1" type="ORF">HK097_009012</name>
</gene>
<evidence type="ECO:0000313" key="2">
    <source>
        <dbReference type="Proteomes" id="UP001212841"/>
    </source>
</evidence>
<sequence>MHDATPAAPYAPDSPYYPSATNNPHSNLAHFVASTVFFLWRPASSPPAVPDPYSTNFVEFRNFAARVLAQTSPNVTSTVVLISLKYIHRLRQALSRETHHPEPRSEFRIWATSLILADAFHNDNAFTTKSWAQVTGFRSSECATMQREFLKWIHYDLNITEKQYAEWLKYLEGFLSAAGSAPTGMEWNGGVGGGVGVGAGAMANGWVATAEGYNTPTYSALPSLHTPILPHTPAHEQPLLQPYFPDPQRPVRMSFHGPLATRRLYASGLGTAQYPITTTTTATSHADWQPSYAVYQPSQQPVYTPVTTLAPPHLMTATPSSANTPQSVASTASSWDYQDLFTTGMYGNFGEAMGNGHVGRYATAGSRHSQRYVA</sequence>
<dbReference type="Proteomes" id="UP001212841">
    <property type="component" value="Unassembled WGS sequence"/>
</dbReference>
<dbReference type="CDD" id="cd20557">
    <property type="entry name" value="CYCLIN_ScPCL1-like"/>
    <property type="match status" value="1"/>
</dbReference>
<dbReference type="GO" id="GO:0019901">
    <property type="term" value="F:protein kinase binding"/>
    <property type="evidence" value="ECO:0007669"/>
    <property type="project" value="InterPro"/>
</dbReference>
<dbReference type="PANTHER" id="PTHR15615:SF27">
    <property type="entry name" value="PHO85 CYCLIN CLG1"/>
    <property type="match status" value="1"/>
</dbReference>
<dbReference type="InterPro" id="IPR013922">
    <property type="entry name" value="Cyclin_PHO80-like"/>
</dbReference>
<dbReference type="GO" id="GO:0016538">
    <property type="term" value="F:cyclin-dependent protein serine/threonine kinase regulator activity"/>
    <property type="evidence" value="ECO:0007669"/>
    <property type="project" value="TreeGrafter"/>
</dbReference>
<proteinExistence type="predicted"/>
<dbReference type="PANTHER" id="PTHR15615">
    <property type="match status" value="1"/>
</dbReference>
<evidence type="ECO:0008006" key="3">
    <source>
        <dbReference type="Google" id="ProtNLM"/>
    </source>
</evidence>
<comment type="caution">
    <text evidence="1">The sequence shown here is derived from an EMBL/GenBank/DDBJ whole genome shotgun (WGS) entry which is preliminary data.</text>
</comment>
<name>A0AAD5SC92_9FUNG</name>
<organism evidence="1 2">
    <name type="scientific">Rhizophlyctis rosea</name>
    <dbReference type="NCBI Taxonomy" id="64517"/>
    <lineage>
        <taxon>Eukaryota</taxon>
        <taxon>Fungi</taxon>
        <taxon>Fungi incertae sedis</taxon>
        <taxon>Chytridiomycota</taxon>
        <taxon>Chytridiomycota incertae sedis</taxon>
        <taxon>Chytridiomycetes</taxon>
        <taxon>Rhizophlyctidales</taxon>
        <taxon>Rhizophlyctidaceae</taxon>
        <taxon>Rhizophlyctis</taxon>
    </lineage>
</organism>
<dbReference type="GO" id="GO:0000307">
    <property type="term" value="C:cyclin-dependent protein kinase holoenzyme complex"/>
    <property type="evidence" value="ECO:0007669"/>
    <property type="project" value="TreeGrafter"/>
</dbReference>